<keyword evidence="2" id="KW-0255">Endonuclease</keyword>
<keyword evidence="2" id="KW-0540">Nuclease</keyword>
<dbReference type="InterPro" id="IPR003615">
    <property type="entry name" value="HNH_nuc"/>
</dbReference>
<dbReference type="EMBL" id="FOTY01000018">
    <property type="protein sequence ID" value="SFM15561.1"/>
    <property type="molecule type" value="Genomic_DNA"/>
</dbReference>
<dbReference type="GO" id="GO:0004519">
    <property type="term" value="F:endonuclease activity"/>
    <property type="evidence" value="ECO:0007669"/>
    <property type="project" value="UniProtKB-KW"/>
</dbReference>
<gene>
    <name evidence="2" type="ORF">SAMN04488054_11846</name>
</gene>
<sequence length="287" mass="33615">MHYRIFQQSGDFMELIQTEEQLKQNVKQFNSYWYDPLYVKDYLAFLKKGRTFVVWKTGGEYLFGPSRIVGYIGNDVKQQIKNKNEGVYIDGRVTNKQITSVLNQDYAYSEELDQLFQAICHDMGVEPENHTRSYWFLESIDADVDKEEWTDGFSEGTEKTSMQKSRTKQEKFRKNLLSYWKGCALSGFTNGALLRASHIKPWHVCNDEERVDRYNGLLLLPTYDELFDRGFISFTSHGDIMISKTLTAKERKHLGLSSSLSITVEEEHKPYLCFHRKFHGFDHSEDD</sequence>
<accession>A0A1I4NJC1</accession>
<name>A0A1I4NJC1_9BACI</name>
<reference evidence="2 3" key="1">
    <citation type="submission" date="2016-10" db="EMBL/GenBank/DDBJ databases">
        <authorList>
            <person name="de Groot N.N."/>
        </authorList>
    </citation>
    <scope>NUCLEOTIDE SEQUENCE [LARGE SCALE GENOMIC DNA]</scope>
    <source>
        <strain evidence="2 3">CGMCC 1.6134</strain>
    </source>
</reference>
<evidence type="ECO:0000259" key="1">
    <source>
        <dbReference type="Pfam" id="PF13391"/>
    </source>
</evidence>
<feature type="domain" description="HNH nuclease" evidence="1">
    <location>
        <begin position="183"/>
        <end position="234"/>
    </location>
</feature>
<dbReference type="OrthoDB" id="5678128at2"/>
<protein>
    <submittedName>
        <fullName evidence="2">HNH endonuclease</fullName>
    </submittedName>
</protein>
<proteinExistence type="predicted"/>
<keyword evidence="3" id="KW-1185">Reference proteome</keyword>
<keyword evidence="2" id="KW-0378">Hydrolase</keyword>
<dbReference type="Proteomes" id="UP000199668">
    <property type="component" value="Unassembled WGS sequence"/>
</dbReference>
<evidence type="ECO:0000313" key="3">
    <source>
        <dbReference type="Proteomes" id="UP000199668"/>
    </source>
</evidence>
<evidence type="ECO:0000313" key="2">
    <source>
        <dbReference type="EMBL" id="SFM15561.1"/>
    </source>
</evidence>
<dbReference type="AlphaFoldDB" id="A0A1I4NJC1"/>
<organism evidence="2 3">
    <name type="scientific">Salibacterium qingdaonense</name>
    <dbReference type="NCBI Taxonomy" id="266892"/>
    <lineage>
        <taxon>Bacteria</taxon>
        <taxon>Bacillati</taxon>
        <taxon>Bacillota</taxon>
        <taxon>Bacilli</taxon>
        <taxon>Bacillales</taxon>
        <taxon>Bacillaceae</taxon>
    </lineage>
</organism>
<dbReference type="Pfam" id="PF13391">
    <property type="entry name" value="HNH_2"/>
    <property type="match status" value="1"/>
</dbReference>